<dbReference type="InterPro" id="IPR038131">
    <property type="entry name" value="PsiB-like_sf"/>
</dbReference>
<sequence>MKKAFNLETLTAMSADELEQYRERGREYRVMLNCAVLGQLALPEGWHVVAEEGCEFCGRVPVVCRISPAGDEATALYLCSAGAEVPNWSMTLPFDGGQSLAWLYLDEYYTPATVNRVLHTVAGYYRLGFWRPEKLAVALRMGGHCL</sequence>
<accession>A0A1C3HN63</accession>
<gene>
    <name evidence="1" type="ORF">PWN146_05248</name>
</gene>
<proteinExistence type="predicted"/>
<dbReference type="Gene3D" id="3.40.50.11880">
    <property type="entry name" value="Plasmid SOS inhibition protein"/>
    <property type="match status" value="1"/>
</dbReference>
<protein>
    <submittedName>
        <fullName evidence="1">Plasmid SOS inhibition protein (PsiB)</fullName>
    </submittedName>
</protein>
<dbReference type="NCBIfam" id="NF010255">
    <property type="entry name" value="PRK13701.1"/>
    <property type="match status" value="1"/>
</dbReference>
<organism evidence="1">
    <name type="scientific">Serratia marcescens</name>
    <dbReference type="NCBI Taxonomy" id="615"/>
    <lineage>
        <taxon>Bacteria</taxon>
        <taxon>Pseudomonadati</taxon>
        <taxon>Pseudomonadota</taxon>
        <taxon>Gammaproteobacteria</taxon>
        <taxon>Enterobacterales</taxon>
        <taxon>Yersiniaceae</taxon>
        <taxon>Serratia</taxon>
    </lineage>
</organism>
<name>A0A1C3HN63_SERMA</name>
<dbReference type="InterPro" id="IPR009385">
    <property type="entry name" value="Plasmid_inh_PsiB"/>
</dbReference>
<dbReference type="AlphaFoldDB" id="A0A1C3HN63"/>
<dbReference type="Pfam" id="PF06290">
    <property type="entry name" value="PsiB"/>
    <property type="match status" value="1"/>
</dbReference>
<evidence type="ECO:0000313" key="1">
    <source>
        <dbReference type="EMBL" id="SAY46479.1"/>
    </source>
</evidence>
<dbReference type="RefSeq" id="WP_172691717.1">
    <property type="nucleotide sequence ID" value="NZ_LT575491.1"/>
</dbReference>
<dbReference type="EMBL" id="LT575491">
    <property type="protein sequence ID" value="SAY46479.1"/>
    <property type="molecule type" value="Genomic_DNA"/>
</dbReference>
<reference evidence="1" key="1">
    <citation type="submission" date="2016-05" db="EMBL/GenBank/DDBJ databases">
        <authorList>
            <person name="Lavstsen T."/>
            <person name="Jespersen J.S."/>
        </authorList>
    </citation>
    <scope>NUCLEOTIDE SEQUENCE</scope>
    <source>
        <strain evidence="1">PWN146_assembly</strain>
    </source>
</reference>